<feature type="compositionally biased region" description="Pro residues" evidence="1">
    <location>
        <begin position="56"/>
        <end position="66"/>
    </location>
</feature>
<dbReference type="Proteomes" id="UP001175001">
    <property type="component" value="Unassembled WGS sequence"/>
</dbReference>
<comment type="caution">
    <text evidence="2">The sequence shown here is derived from an EMBL/GenBank/DDBJ whole genome shotgun (WGS) entry which is preliminary data.</text>
</comment>
<dbReference type="InterPro" id="IPR027417">
    <property type="entry name" value="P-loop_NTPase"/>
</dbReference>
<dbReference type="EMBL" id="JAUJDW010000180">
    <property type="protein sequence ID" value="KAK0618662.1"/>
    <property type="molecule type" value="Genomic_DNA"/>
</dbReference>
<dbReference type="AlphaFoldDB" id="A0AA39WNH7"/>
<evidence type="ECO:0000313" key="2">
    <source>
        <dbReference type="EMBL" id="KAK0618662.1"/>
    </source>
</evidence>
<evidence type="ECO:0000313" key="3">
    <source>
        <dbReference type="Proteomes" id="UP001175001"/>
    </source>
</evidence>
<dbReference type="SUPFAM" id="SSF52540">
    <property type="entry name" value="P-loop containing nucleoside triphosphate hydrolases"/>
    <property type="match status" value="1"/>
</dbReference>
<feature type="region of interest" description="Disordered" evidence="1">
    <location>
        <begin position="36"/>
        <end position="71"/>
    </location>
</feature>
<protein>
    <submittedName>
        <fullName evidence="2">Uncharacterized protein</fullName>
    </submittedName>
</protein>
<reference evidence="2" key="1">
    <citation type="submission" date="2023-06" db="EMBL/GenBank/DDBJ databases">
        <title>Multi-omics analyses reveal the molecular pathogenesis toolkit of Lasiodiplodia hormozganensis, a cross-kingdom pathogen.</title>
        <authorList>
            <person name="Felix C."/>
            <person name="Meneses R."/>
            <person name="Goncalves M.F.M."/>
            <person name="Tilleman L."/>
            <person name="Duarte A.S."/>
            <person name="Jorrin-Novo J.V."/>
            <person name="Van De Peer Y."/>
            <person name="Deforce D."/>
            <person name="Van Nieuwerburgh F."/>
            <person name="Esteves A.C."/>
            <person name="Alves A."/>
        </authorList>
    </citation>
    <scope>NUCLEOTIDE SEQUENCE</scope>
    <source>
        <strain evidence="2">CBS 339.90</strain>
    </source>
</reference>
<accession>A0AA39WNH7</accession>
<sequence>MATPENNEAHRPPMVMSVGLSGSGKSYFINKLAVREQQQPAKEEAVQQQPDSCTPASPPSTPPPPQVGKTKVKLLDTPSFEDTYRNKNTDIVNKIPTSRLRKRKSVWDLRASSTYIPLPTIAEILSENGSDLQHDLWREFTQERS</sequence>
<dbReference type="Gene3D" id="3.40.50.300">
    <property type="entry name" value="P-loop containing nucleotide triphosphate hydrolases"/>
    <property type="match status" value="1"/>
</dbReference>
<feature type="region of interest" description="Disordered" evidence="1">
    <location>
        <begin position="1"/>
        <end position="20"/>
    </location>
</feature>
<organism evidence="2 3">
    <name type="scientific">Lasiodiplodia hormozganensis</name>
    <dbReference type="NCBI Taxonomy" id="869390"/>
    <lineage>
        <taxon>Eukaryota</taxon>
        <taxon>Fungi</taxon>
        <taxon>Dikarya</taxon>
        <taxon>Ascomycota</taxon>
        <taxon>Pezizomycotina</taxon>
        <taxon>Dothideomycetes</taxon>
        <taxon>Dothideomycetes incertae sedis</taxon>
        <taxon>Botryosphaeriales</taxon>
        <taxon>Botryosphaeriaceae</taxon>
        <taxon>Lasiodiplodia</taxon>
    </lineage>
</organism>
<evidence type="ECO:0000256" key="1">
    <source>
        <dbReference type="SAM" id="MobiDB-lite"/>
    </source>
</evidence>
<keyword evidence="3" id="KW-1185">Reference proteome</keyword>
<gene>
    <name evidence="2" type="ORF">DIS24_g11649</name>
</gene>
<proteinExistence type="predicted"/>
<name>A0AA39WNH7_9PEZI</name>